<feature type="transmembrane region" description="Helical" evidence="1">
    <location>
        <begin position="99"/>
        <end position="119"/>
    </location>
</feature>
<sequence length="411" mass="46027">MSWTTRLGQLVLVGLTAFGFKALLLFSLANGFVEHTQQPHATGKFLGPSLPSSSTKDVFKHEDVPMKPWLSGISQRMDRQNQDFLIFMWPFVDGTRPDAALVFANFAGAAGATWMLIVVESTRKAHQNKRLLAYVFPWGYLFFHYSHAMTTPLYAIWNLFWSPLETTSRKQDYVINRVETVGLLVSQVVAYVIPMALFAAPVPNVLSVFQKQTVVAWYQPWSVWIAVTHFLVTIIARSWIRQPHPEGSSTPAAYRSARSNHRAIYAFTFALAAIPHLVVLSITLTALLFPGLYSSRLTSLLSLQNVFIPPSPWSDTKAPHLVEGCKWLLQWDYITGSTGVLVWVLTRYIALQMSTSREKRASWFGLAGKVLVWTVLVGPTAAAVEILWERDEIVLDAAIEEATLAEAKKAS</sequence>
<dbReference type="Proteomes" id="UP000509510">
    <property type="component" value="Chromosome I"/>
</dbReference>
<dbReference type="EMBL" id="CP055898">
    <property type="protein sequence ID" value="QKX54506.1"/>
    <property type="molecule type" value="Genomic_DNA"/>
</dbReference>
<keyword evidence="1" id="KW-0472">Membrane</keyword>
<keyword evidence="1" id="KW-1133">Transmembrane helix</keyword>
<evidence type="ECO:0000313" key="3">
    <source>
        <dbReference type="Proteomes" id="UP000509510"/>
    </source>
</evidence>
<feature type="transmembrane region" description="Helical" evidence="1">
    <location>
        <begin position="333"/>
        <end position="351"/>
    </location>
</feature>
<reference evidence="3" key="1">
    <citation type="submission" date="2020-06" db="EMBL/GenBank/DDBJ databases">
        <title>A chromosome-scale genome assembly of Talaromyces rugulosus W13939.</title>
        <authorList>
            <person name="Wang B."/>
            <person name="Guo L."/>
            <person name="Ye K."/>
            <person name="Wang L."/>
        </authorList>
    </citation>
    <scope>NUCLEOTIDE SEQUENCE [LARGE SCALE GENOMIC DNA]</scope>
    <source>
        <strain evidence="3">W13939</strain>
    </source>
</reference>
<accession>A0A7H8QKU7</accession>
<feature type="transmembrane region" description="Helical" evidence="1">
    <location>
        <begin position="221"/>
        <end position="240"/>
    </location>
</feature>
<protein>
    <submittedName>
        <fullName evidence="2">Uncharacterized protein</fullName>
    </submittedName>
</protein>
<gene>
    <name evidence="2" type="ORF">TRUGW13939_01593</name>
</gene>
<organism evidence="2 3">
    <name type="scientific">Talaromyces rugulosus</name>
    <name type="common">Penicillium rugulosum</name>
    <dbReference type="NCBI Taxonomy" id="121627"/>
    <lineage>
        <taxon>Eukaryota</taxon>
        <taxon>Fungi</taxon>
        <taxon>Dikarya</taxon>
        <taxon>Ascomycota</taxon>
        <taxon>Pezizomycotina</taxon>
        <taxon>Eurotiomycetes</taxon>
        <taxon>Eurotiomycetidae</taxon>
        <taxon>Eurotiales</taxon>
        <taxon>Trichocomaceae</taxon>
        <taxon>Talaromyces</taxon>
        <taxon>Talaromyces sect. Islandici</taxon>
    </lineage>
</organism>
<dbReference type="KEGG" id="trg:TRUGW13939_01593"/>
<evidence type="ECO:0000256" key="1">
    <source>
        <dbReference type="SAM" id="Phobius"/>
    </source>
</evidence>
<dbReference type="OrthoDB" id="72269at2759"/>
<name>A0A7H8QKU7_TALRU</name>
<keyword evidence="3" id="KW-1185">Reference proteome</keyword>
<dbReference type="GeneID" id="55989103"/>
<proteinExistence type="predicted"/>
<feature type="transmembrane region" description="Helical" evidence="1">
    <location>
        <begin position="264"/>
        <end position="293"/>
    </location>
</feature>
<keyword evidence="1" id="KW-0812">Transmembrane</keyword>
<dbReference type="AlphaFoldDB" id="A0A7H8QKU7"/>
<evidence type="ECO:0000313" key="2">
    <source>
        <dbReference type="EMBL" id="QKX54506.1"/>
    </source>
</evidence>
<feature type="transmembrane region" description="Helical" evidence="1">
    <location>
        <begin position="131"/>
        <end position="157"/>
    </location>
</feature>
<dbReference type="RefSeq" id="XP_035340685.1">
    <property type="nucleotide sequence ID" value="XM_035484792.1"/>
</dbReference>
<feature type="transmembrane region" description="Helical" evidence="1">
    <location>
        <begin position="363"/>
        <end position="388"/>
    </location>
</feature>